<evidence type="ECO:0000313" key="1">
    <source>
        <dbReference type="EMBL" id="KDO75471.1"/>
    </source>
</evidence>
<gene>
    <name evidence="1" type="ORF">CISIN_1g0326101mg</name>
</gene>
<name>A0A067GJF9_CITSI</name>
<accession>A0A067GJF9</accession>
<dbReference type="AlphaFoldDB" id="A0A067GJF9"/>
<sequence length="18" mass="1901">SENDAVGQDLQRQLEAAG</sequence>
<dbReference type="EMBL" id="KK784882">
    <property type="protein sequence ID" value="KDO75471.1"/>
    <property type="molecule type" value="Genomic_DNA"/>
</dbReference>
<feature type="non-terminal residue" evidence="1">
    <location>
        <position position="1"/>
    </location>
</feature>
<proteinExistence type="predicted"/>
<dbReference type="Proteomes" id="UP000027120">
    <property type="component" value="Unassembled WGS sequence"/>
</dbReference>
<protein>
    <submittedName>
        <fullName evidence="1">Uncharacterized protein</fullName>
    </submittedName>
</protein>
<evidence type="ECO:0000313" key="2">
    <source>
        <dbReference type="Proteomes" id="UP000027120"/>
    </source>
</evidence>
<reference evidence="1 2" key="1">
    <citation type="submission" date="2014-04" db="EMBL/GenBank/DDBJ databases">
        <authorList>
            <consortium name="International Citrus Genome Consortium"/>
            <person name="Gmitter F."/>
            <person name="Chen C."/>
            <person name="Farmerie W."/>
            <person name="Harkins T."/>
            <person name="Desany B."/>
            <person name="Mohiuddin M."/>
            <person name="Kodira C."/>
            <person name="Borodovsky M."/>
            <person name="Lomsadze A."/>
            <person name="Burns P."/>
            <person name="Jenkins J."/>
            <person name="Prochnik S."/>
            <person name="Shu S."/>
            <person name="Chapman J."/>
            <person name="Pitluck S."/>
            <person name="Schmutz J."/>
            <person name="Rokhsar D."/>
        </authorList>
    </citation>
    <scope>NUCLEOTIDE SEQUENCE</scope>
</reference>
<organism evidence="1 2">
    <name type="scientific">Citrus sinensis</name>
    <name type="common">Sweet orange</name>
    <name type="synonym">Citrus aurantium var. sinensis</name>
    <dbReference type="NCBI Taxonomy" id="2711"/>
    <lineage>
        <taxon>Eukaryota</taxon>
        <taxon>Viridiplantae</taxon>
        <taxon>Streptophyta</taxon>
        <taxon>Embryophyta</taxon>
        <taxon>Tracheophyta</taxon>
        <taxon>Spermatophyta</taxon>
        <taxon>Magnoliopsida</taxon>
        <taxon>eudicotyledons</taxon>
        <taxon>Gunneridae</taxon>
        <taxon>Pentapetalae</taxon>
        <taxon>rosids</taxon>
        <taxon>malvids</taxon>
        <taxon>Sapindales</taxon>
        <taxon>Rutaceae</taxon>
        <taxon>Aurantioideae</taxon>
        <taxon>Citrus</taxon>
    </lineage>
</organism>
<keyword evidence="2" id="KW-1185">Reference proteome</keyword>